<dbReference type="EMBL" id="BLLF01002559">
    <property type="protein sequence ID" value="GFH24526.1"/>
    <property type="molecule type" value="Genomic_DNA"/>
</dbReference>
<dbReference type="InterPro" id="IPR050889">
    <property type="entry name" value="Dendritic_Spine_Reg/Scaffold"/>
</dbReference>
<name>A0A699ZZW9_HAELA</name>
<keyword evidence="1" id="KW-0677">Repeat</keyword>
<evidence type="ECO:0000313" key="5">
    <source>
        <dbReference type="Proteomes" id="UP000485058"/>
    </source>
</evidence>
<dbReference type="PANTHER" id="PTHR24166:SF52">
    <property type="entry name" value="ANKYRIN REPEAT DOMAIN-CONTAINING PROTEIN 65"/>
    <property type="match status" value="1"/>
</dbReference>
<sequence length="140" mass="14718">MDDGNDSGDETGQVQCVEVLLRAGASPDSRCDGTPALSLAVCHGLHPGKGQAALRMVELLLQHGAQPFDICTAGQAGPEWQVNSTTSLVLWWMSRDDGGRTALHWAAVAQLLPVVQLLLAMGVAAQQRHAAALPCLAEVQ</sequence>
<dbReference type="PROSITE" id="PS50297">
    <property type="entry name" value="ANK_REP_REGION"/>
    <property type="match status" value="1"/>
</dbReference>
<evidence type="ECO:0000256" key="2">
    <source>
        <dbReference type="ARBA" id="ARBA00023043"/>
    </source>
</evidence>
<accession>A0A699ZZW9</accession>
<dbReference type="AlphaFoldDB" id="A0A699ZZW9"/>
<dbReference type="Proteomes" id="UP000485058">
    <property type="component" value="Unassembled WGS sequence"/>
</dbReference>
<evidence type="ECO:0000313" key="4">
    <source>
        <dbReference type="EMBL" id="GFH24526.1"/>
    </source>
</evidence>
<dbReference type="InterPro" id="IPR002110">
    <property type="entry name" value="Ankyrin_rpt"/>
</dbReference>
<dbReference type="InterPro" id="IPR036770">
    <property type="entry name" value="Ankyrin_rpt-contain_sf"/>
</dbReference>
<dbReference type="PROSITE" id="PS50088">
    <property type="entry name" value="ANK_REPEAT"/>
    <property type="match status" value="1"/>
</dbReference>
<dbReference type="PANTHER" id="PTHR24166">
    <property type="entry name" value="ROLLING PEBBLES, ISOFORM B"/>
    <property type="match status" value="1"/>
</dbReference>
<dbReference type="Pfam" id="PF12796">
    <property type="entry name" value="Ank_2"/>
    <property type="match status" value="1"/>
</dbReference>
<proteinExistence type="predicted"/>
<feature type="non-terminal residue" evidence="4">
    <location>
        <position position="1"/>
    </location>
</feature>
<comment type="caution">
    <text evidence="4">The sequence shown here is derived from an EMBL/GenBank/DDBJ whole genome shotgun (WGS) entry which is preliminary data.</text>
</comment>
<dbReference type="SUPFAM" id="SSF48403">
    <property type="entry name" value="Ankyrin repeat"/>
    <property type="match status" value="1"/>
</dbReference>
<keyword evidence="2 3" id="KW-0040">ANK repeat</keyword>
<feature type="repeat" description="ANK" evidence="3">
    <location>
        <begin position="98"/>
        <end position="130"/>
    </location>
</feature>
<evidence type="ECO:0000256" key="1">
    <source>
        <dbReference type="ARBA" id="ARBA00022737"/>
    </source>
</evidence>
<dbReference type="SMART" id="SM00248">
    <property type="entry name" value="ANK"/>
    <property type="match status" value="2"/>
</dbReference>
<keyword evidence="5" id="KW-1185">Reference proteome</keyword>
<feature type="non-terminal residue" evidence="4">
    <location>
        <position position="140"/>
    </location>
</feature>
<dbReference type="Gene3D" id="1.25.40.20">
    <property type="entry name" value="Ankyrin repeat-containing domain"/>
    <property type="match status" value="2"/>
</dbReference>
<organism evidence="4 5">
    <name type="scientific">Haematococcus lacustris</name>
    <name type="common">Green alga</name>
    <name type="synonym">Haematococcus pluvialis</name>
    <dbReference type="NCBI Taxonomy" id="44745"/>
    <lineage>
        <taxon>Eukaryota</taxon>
        <taxon>Viridiplantae</taxon>
        <taxon>Chlorophyta</taxon>
        <taxon>core chlorophytes</taxon>
        <taxon>Chlorophyceae</taxon>
        <taxon>CS clade</taxon>
        <taxon>Chlamydomonadales</taxon>
        <taxon>Haematococcaceae</taxon>
        <taxon>Haematococcus</taxon>
    </lineage>
</organism>
<protein>
    <submittedName>
        <fullName evidence="4">ANK_REP_REGION domain-containing protein</fullName>
    </submittedName>
</protein>
<evidence type="ECO:0000256" key="3">
    <source>
        <dbReference type="PROSITE-ProRule" id="PRU00023"/>
    </source>
</evidence>
<reference evidence="4 5" key="1">
    <citation type="submission" date="2020-02" db="EMBL/GenBank/DDBJ databases">
        <title>Draft genome sequence of Haematococcus lacustris strain NIES-144.</title>
        <authorList>
            <person name="Morimoto D."/>
            <person name="Nakagawa S."/>
            <person name="Yoshida T."/>
            <person name="Sawayama S."/>
        </authorList>
    </citation>
    <scope>NUCLEOTIDE SEQUENCE [LARGE SCALE GENOMIC DNA]</scope>
    <source>
        <strain evidence="4 5">NIES-144</strain>
    </source>
</reference>
<gene>
    <name evidence="4" type="ORF">HaLaN_22338</name>
</gene>